<organism evidence="2 3">
    <name type="scientific">Geomicrobium sediminis</name>
    <dbReference type="NCBI Taxonomy" id="1347788"/>
    <lineage>
        <taxon>Bacteria</taxon>
        <taxon>Bacillati</taxon>
        <taxon>Bacillota</taxon>
        <taxon>Bacilli</taxon>
        <taxon>Bacillales</taxon>
        <taxon>Geomicrobium</taxon>
    </lineage>
</organism>
<protein>
    <submittedName>
        <fullName evidence="2">Integral membrane protein (TIGR02206 family)</fullName>
    </submittedName>
</protein>
<dbReference type="RefSeq" id="WP_204695708.1">
    <property type="nucleotide sequence ID" value="NZ_JAFBEC010000002.1"/>
</dbReference>
<dbReference type="NCBIfam" id="TIGR02206">
    <property type="entry name" value="intg_mem_TP0381"/>
    <property type="match status" value="1"/>
</dbReference>
<feature type="transmembrane region" description="Helical" evidence="1">
    <location>
        <begin position="136"/>
        <end position="154"/>
    </location>
</feature>
<feature type="transmembrane region" description="Helical" evidence="1">
    <location>
        <begin position="78"/>
        <end position="98"/>
    </location>
</feature>
<proteinExistence type="predicted"/>
<gene>
    <name evidence="2" type="ORF">JOD17_000688</name>
</gene>
<sequence>MSWFQYSGQTPDFVWFGPAHVAVLVGLLIICICMTKARRSIRTNKGVDRSLRLGMVATLIILEVMYQTWYVVNGAWGAHFALPLHLSSITWITAVIMLLTLHRRWFEMTFFAGVSSALLTMITPDIGNFGFPHFRFFHFFLTHGLVIVAAYYVLVVHRTELTLRSVLIVWGYLNAYAAVVFVINLIIPNANYMYLMMKPPSPTPFDWFGPWPYYIFVLQLVSLLLFLLMYASYWCIQWLVIKSSTRLP</sequence>
<accession>A0ABS2P9D0</accession>
<evidence type="ECO:0000313" key="2">
    <source>
        <dbReference type="EMBL" id="MBM7631596.1"/>
    </source>
</evidence>
<dbReference type="EMBL" id="JAFBEC010000002">
    <property type="protein sequence ID" value="MBM7631596.1"/>
    <property type="molecule type" value="Genomic_DNA"/>
</dbReference>
<keyword evidence="1" id="KW-1133">Transmembrane helix</keyword>
<feature type="transmembrane region" description="Helical" evidence="1">
    <location>
        <begin position="211"/>
        <end position="236"/>
    </location>
</feature>
<evidence type="ECO:0000313" key="3">
    <source>
        <dbReference type="Proteomes" id="UP000741863"/>
    </source>
</evidence>
<dbReference type="InterPro" id="IPR011737">
    <property type="entry name" value="CHP02206_TP0381"/>
</dbReference>
<feature type="transmembrane region" description="Helical" evidence="1">
    <location>
        <begin position="53"/>
        <end position="72"/>
    </location>
</feature>
<dbReference type="Proteomes" id="UP000741863">
    <property type="component" value="Unassembled WGS sequence"/>
</dbReference>
<keyword evidence="1" id="KW-0812">Transmembrane</keyword>
<name>A0ABS2P9D0_9BACL</name>
<comment type="caution">
    <text evidence="2">The sequence shown here is derived from an EMBL/GenBank/DDBJ whole genome shotgun (WGS) entry which is preliminary data.</text>
</comment>
<feature type="transmembrane region" description="Helical" evidence="1">
    <location>
        <begin position="166"/>
        <end position="187"/>
    </location>
</feature>
<feature type="transmembrane region" description="Helical" evidence="1">
    <location>
        <begin position="105"/>
        <end position="124"/>
    </location>
</feature>
<reference evidence="2 3" key="1">
    <citation type="submission" date="2021-01" db="EMBL/GenBank/DDBJ databases">
        <title>Genomic Encyclopedia of Type Strains, Phase IV (KMG-IV): sequencing the most valuable type-strain genomes for metagenomic binning, comparative biology and taxonomic classification.</title>
        <authorList>
            <person name="Goeker M."/>
        </authorList>
    </citation>
    <scope>NUCLEOTIDE SEQUENCE [LARGE SCALE GENOMIC DNA]</scope>
    <source>
        <strain evidence="2 3">DSM 25540</strain>
    </source>
</reference>
<evidence type="ECO:0000256" key="1">
    <source>
        <dbReference type="SAM" id="Phobius"/>
    </source>
</evidence>
<feature type="transmembrane region" description="Helical" evidence="1">
    <location>
        <begin position="13"/>
        <end position="33"/>
    </location>
</feature>
<dbReference type="Pfam" id="PF14808">
    <property type="entry name" value="TMEM164"/>
    <property type="match status" value="1"/>
</dbReference>
<keyword evidence="3" id="KW-1185">Reference proteome</keyword>
<keyword evidence="1" id="KW-0472">Membrane</keyword>